<keyword evidence="3" id="KW-1185">Reference proteome</keyword>
<comment type="caution">
    <text evidence="2">The sequence shown here is derived from an EMBL/GenBank/DDBJ whole genome shotgun (WGS) entry which is preliminary data.</text>
</comment>
<dbReference type="RefSeq" id="WP_206902361.1">
    <property type="nucleotide sequence ID" value="NZ_JAFLVT010000001.1"/>
</dbReference>
<sequence>MENFNHKYPQLAQYLRQKYKKNTKDQVLTWSHFAILALFGLLLKFSFTGQLLLIFSFIAIAALVKGPLMLLYSSIYLFLTSLFPPLGILLSTVLFVLSFLELKRNWQLNLTAFFFYGLPLLTTLLLTFDFGNSFWLKNSLLLIGIITLHFLLQNLYRQDFTSWSLMWFLIAAPYEMLLFIIPKKNSRLRHNPSKKLRKLK</sequence>
<evidence type="ECO:0000313" key="3">
    <source>
        <dbReference type="Proteomes" id="UP000664256"/>
    </source>
</evidence>
<feature type="transmembrane region" description="Helical" evidence="1">
    <location>
        <begin position="162"/>
        <end position="181"/>
    </location>
</feature>
<keyword evidence="1" id="KW-0812">Transmembrane</keyword>
<protein>
    <recommendedName>
        <fullName evidence="4">DUF962 domain-containing protein</fullName>
    </recommendedName>
</protein>
<proteinExistence type="predicted"/>
<organism evidence="2 3">
    <name type="scientific">Candidatus Enterococcus myersii</name>
    <dbReference type="NCBI Taxonomy" id="2815322"/>
    <lineage>
        <taxon>Bacteria</taxon>
        <taxon>Bacillati</taxon>
        <taxon>Bacillota</taxon>
        <taxon>Bacilli</taxon>
        <taxon>Lactobacillales</taxon>
        <taxon>Enterococcaceae</taxon>
        <taxon>Enterococcus</taxon>
    </lineage>
</organism>
<evidence type="ECO:0000313" key="2">
    <source>
        <dbReference type="EMBL" id="MBO0448164.1"/>
    </source>
</evidence>
<name>A0ABS3H3Y2_9ENTE</name>
<keyword evidence="1" id="KW-0472">Membrane</keyword>
<keyword evidence="1" id="KW-1133">Transmembrane helix</keyword>
<gene>
    <name evidence="2" type="ORF">JZO76_01305</name>
</gene>
<feature type="transmembrane region" description="Helical" evidence="1">
    <location>
        <begin position="106"/>
        <end position="128"/>
    </location>
</feature>
<dbReference type="Proteomes" id="UP000664256">
    <property type="component" value="Unassembled WGS sequence"/>
</dbReference>
<accession>A0ABS3H3Y2</accession>
<dbReference type="EMBL" id="JAFLVT010000001">
    <property type="protein sequence ID" value="MBO0448164.1"/>
    <property type="molecule type" value="Genomic_DNA"/>
</dbReference>
<feature type="transmembrane region" description="Helical" evidence="1">
    <location>
        <begin position="27"/>
        <end position="45"/>
    </location>
</feature>
<feature type="transmembrane region" description="Helical" evidence="1">
    <location>
        <begin position="75"/>
        <end position="100"/>
    </location>
</feature>
<evidence type="ECO:0000256" key="1">
    <source>
        <dbReference type="SAM" id="Phobius"/>
    </source>
</evidence>
<reference evidence="2 3" key="1">
    <citation type="submission" date="2021-03" db="EMBL/GenBank/DDBJ databases">
        <title>Enterococcal diversity collection.</title>
        <authorList>
            <person name="Gilmore M.S."/>
            <person name="Schwartzman J."/>
            <person name="Van Tyne D."/>
            <person name="Martin M."/>
            <person name="Earl A.M."/>
            <person name="Manson A.L."/>
            <person name="Straub T."/>
            <person name="Salamzade R."/>
            <person name="Saavedra J."/>
            <person name="Lebreton F."/>
            <person name="Prichula J."/>
            <person name="Schaufler K."/>
            <person name="Gaca A."/>
            <person name="Sgardioli B."/>
            <person name="Wagenaar J."/>
            <person name="Strong T."/>
        </authorList>
    </citation>
    <scope>NUCLEOTIDE SEQUENCE [LARGE SCALE GENOMIC DNA]</scope>
    <source>
        <strain evidence="2 3">MJM12</strain>
    </source>
</reference>
<evidence type="ECO:0008006" key="4">
    <source>
        <dbReference type="Google" id="ProtNLM"/>
    </source>
</evidence>